<comment type="caution">
    <text evidence="4">The sequence shown here is derived from an EMBL/GenBank/DDBJ whole genome shotgun (WGS) entry which is preliminary data.</text>
</comment>
<sequence>MLKKYKQAFQKWYRRHFASEVRQQQAEDLDIKNHRLMIRDTQYFLGRAQFPDVPEIVGVERAVYDGKTPWDAQAFANELKRKQDRLYLVIRKNDQLIAFAGCSFDIQRKDAHITNIAVLPDWQGDGLGEFLMRALIRKARHMGMRQVTLEVRISNKRAQNLYHKLGFRQTGIKRGYYFGDHEDAVDMMVPLIKATTSETNNG</sequence>
<dbReference type="EMBL" id="AZFF01000003">
    <property type="protein sequence ID" value="KRL56503.1"/>
    <property type="molecule type" value="Genomic_DNA"/>
</dbReference>
<dbReference type="OrthoDB" id="9794566at2"/>
<dbReference type="Gene3D" id="3.40.630.30">
    <property type="match status" value="1"/>
</dbReference>
<organism evidence="4 5">
    <name type="scientific">Furfurilactobacillus rossiae DSM 15814</name>
    <dbReference type="NCBI Taxonomy" id="1114972"/>
    <lineage>
        <taxon>Bacteria</taxon>
        <taxon>Bacillati</taxon>
        <taxon>Bacillota</taxon>
        <taxon>Bacilli</taxon>
        <taxon>Lactobacillales</taxon>
        <taxon>Lactobacillaceae</taxon>
        <taxon>Furfurilactobacillus</taxon>
    </lineage>
</organism>
<dbReference type="AlphaFoldDB" id="A0A0R1RI93"/>
<protein>
    <submittedName>
        <fullName evidence="4">Acetyltransferase</fullName>
    </submittedName>
</protein>
<dbReference type="Pfam" id="PF00583">
    <property type="entry name" value="Acetyltransf_1"/>
    <property type="match status" value="1"/>
</dbReference>
<accession>A0A0R1RI93</accession>
<dbReference type="CDD" id="cd04301">
    <property type="entry name" value="NAT_SF"/>
    <property type="match status" value="1"/>
</dbReference>
<dbReference type="STRING" id="1114972.FD35_GL001590"/>
<dbReference type="InterPro" id="IPR050832">
    <property type="entry name" value="Bact_Acetyltransf"/>
</dbReference>
<evidence type="ECO:0000259" key="3">
    <source>
        <dbReference type="PROSITE" id="PS51186"/>
    </source>
</evidence>
<feature type="domain" description="N-acetyltransferase" evidence="3">
    <location>
        <begin position="36"/>
        <end position="192"/>
    </location>
</feature>
<name>A0A0R1RI93_9LACO</name>
<keyword evidence="5" id="KW-1185">Reference proteome</keyword>
<dbReference type="PROSITE" id="PS51186">
    <property type="entry name" value="GNAT"/>
    <property type="match status" value="1"/>
</dbReference>
<dbReference type="PATRIC" id="fig|1114972.6.peg.1618"/>
<dbReference type="Proteomes" id="UP000051999">
    <property type="component" value="Unassembled WGS sequence"/>
</dbReference>
<dbReference type="PANTHER" id="PTHR43877">
    <property type="entry name" value="AMINOALKYLPHOSPHONATE N-ACETYLTRANSFERASE-RELATED-RELATED"/>
    <property type="match status" value="1"/>
</dbReference>
<dbReference type="InterPro" id="IPR000182">
    <property type="entry name" value="GNAT_dom"/>
</dbReference>
<evidence type="ECO:0000256" key="1">
    <source>
        <dbReference type="ARBA" id="ARBA00022679"/>
    </source>
</evidence>
<dbReference type="SUPFAM" id="SSF55729">
    <property type="entry name" value="Acyl-CoA N-acyltransferases (Nat)"/>
    <property type="match status" value="1"/>
</dbReference>
<dbReference type="InterPro" id="IPR006464">
    <property type="entry name" value="AcTrfase_RimI/Ard1"/>
</dbReference>
<keyword evidence="1 4" id="KW-0808">Transferase</keyword>
<dbReference type="InterPro" id="IPR016181">
    <property type="entry name" value="Acyl_CoA_acyltransferase"/>
</dbReference>
<keyword evidence="2" id="KW-0012">Acyltransferase</keyword>
<reference evidence="4 5" key="1">
    <citation type="journal article" date="2015" name="Genome Announc.">
        <title>Expanding the biotechnology potential of lactobacilli through comparative genomics of 213 strains and associated genera.</title>
        <authorList>
            <person name="Sun Z."/>
            <person name="Harris H.M."/>
            <person name="McCann A."/>
            <person name="Guo C."/>
            <person name="Argimon S."/>
            <person name="Zhang W."/>
            <person name="Yang X."/>
            <person name="Jeffery I.B."/>
            <person name="Cooney J.C."/>
            <person name="Kagawa T.F."/>
            <person name="Liu W."/>
            <person name="Song Y."/>
            <person name="Salvetti E."/>
            <person name="Wrobel A."/>
            <person name="Rasinkangas P."/>
            <person name="Parkhill J."/>
            <person name="Rea M.C."/>
            <person name="O'Sullivan O."/>
            <person name="Ritari J."/>
            <person name="Douillard F.P."/>
            <person name="Paul Ross R."/>
            <person name="Yang R."/>
            <person name="Briner A.E."/>
            <person name="Felis G.E."/>
            <person name="de Vos W.M."/>
            <person name="Barrangou R."/>
            <person name="Klaenhammer T.R."/>
            <person name="Caufield P.W."/>
            <person name="Cui Y."/>
            <person name="Zhang H."/>
            <person name="O'Toole P.W."/>
        </authorList>
    </citation>
    <scope>NUCLEOTIDE SEQUENCE [LARGE SCALE GENOMIC DNA]</scope>
    <source>
        <strain evidence="4 5">DSM 15814</strain>
    </source>
</reference>
<gene>
    <name evidence="4" type="ORF">FD35_GL001590</name>
</gene>
<evidence type="ECO:0000313" key="4">
    <source>
        <dbReference type="EMBL" id="KRL56503.1"/>
    </source>
</evidence>
<dbReference type="GO" id="GO:0008080">
    <property type="term" value="F:N-acetyltransferase activity"/>
    <property type="evidence" value="ECO:0007669"/>
    <property type="project" value="InterPro"/>
</dbReference>
<dbReference type="eggNOG" id="COG0456">
    <property type="taxonomic scope" value="Bacteria"/>
</dbReference>
<evidence type="ECO:0000313" key="5">
    <source>
        <dbReference type="Proteomes" id="UP000051999"/>
    </source>
</evidence>
<proteinExistence type="predicted"/>
<dbReference type="RefSeq" id="WP_017262135.1">
    <property type="nucleotide sequence ID" value="NZ_AUAW01000005.1"/>
</dbReference>
<dbReference type="NCBIfam" id="TIGR01575">
    <property type="entry name" value="rimI"/>
    <property type="match status" value="1"/>
</dbReference>
<evidence type="ECO:0000256" key="2">
    <source>
        <dbReference type="ARBA" id="ARBA00023315"/>
    </source>
</evidence>